<dbReference type="Gene3D" id="3.40.50.300">
    <property type="entry name" value="P-loop containing nucleotide triphosphate hydrolases"/>
    <property type="match status" value="1"/>
</dbReference>
<dbReference type="Gene3D" id="3.30.980.40">
    <property type="match status" value="1"/>
</dbReference>
<evidence type="ECO:0000313" key="6">
    <source>
        <dbReference type="EMBL" id="QQL50127.1"/>
    </source>
</evidence>
<dbReference type="SUPFAM" id="SSF46785">
    <property type="entry name" value="Winged helix' DNA-binding domain"/>
    <property type="match status" value="1"/>
</dbReference>
<dbReference type="InterPro" id="IPR027417">
    <property type="entry name" value="P-loop_NTPase"/>
</dbReference>
<dbReference type="AlphaFoldDB" id="A0A6I4HZ51"/>
<organism evidence="6 7">
    <name type="scientific">Mucilaginibacter ginkgonis</name>
    <dbReference type="NCBI Taxonomy" id="2682091"/>
    <lineage>
        <taxon>Bacteria</taxon>
        <taxon>Pseudomonadati</taxon>
        <taxon>Bacteroidota</taxon>
        <taxon>Sphingobacteriia</taxon>
        <taxon>Sphingobacteriales</taxon>
        <taxon>Sphingobacteriaceae</taxon>
        <taxon>Mucilaginibacter</taxon>
    </lineage>
</organism>
<dbReference type="InterPro" id="IPR036388">
    <property type="entry name" value="WH-like_DNA-bd_sf"/>
</dbReference>
<evidence type="ECO:0000256" key="4">
    <source>
        <dbReference type="ARBA" id="ARBA00023125"/>
    </source>
</evidence>
<dbReference type="RefSeq" id="WP_157523019.1">
    <property type="nucleotide sequence ID" value="NZ_CP066775.1"/>
</dbReference>
<dbReference type="InterPro" id="IPR036390">
    <property type="entry name" value="WH_DNA-bd_sf"/>
</dbReference>
<dbReference type="PANTHER" id="PTHR22683:SF41">
    <property type="entry name" value="DNA TRANSLOCASE FTSK"/>
    <property type="match status" value="1"/>
</dbReference>
<evidence type="ECO:0000256" key="3">
    <source>
        <dbReference type="ARBA" id="ARBA00022840"/>
    </source>
</evidence>
<dbReference type="InterPro" id="IPR041027">
    <property type="entry name" value="FtsK_alpha"/>
</dbReference>
<keyword evidence="2 5" id="KW-0547">Nucleotide-binding</keyword>
<reference evidence="6 7" key="1">
    <citation type="submission" date="2020-12" db="EMBL/GenBank/DDBJ databases">
        <title>HMF7856_wgs.fasta genome submission.</title>
        <authorList>
            <person name="Kang H."/>
            <person name="Kim H."/>
            <person name="Joh K."/>
        </authorList>
    </citation>
    <scope>NUCLEOTIDE SEQUENCE [LARGE SCALE GENOMIC DNA]</scope>
    <source>
        <strain evidence="6 7">HMF7856</strain>
    </source>
</reference>
<protein>
    <submittedName>
        <fullName evidence="6">Uncharacterized protein</fullName>
    </submittedName>
</protein>
<sequence>MYIIAIILFAIIVAVIIMSRNRSKTNNNSVEIEKKGKNNNPPNVTSKAGIPEPVLNSTLAQHLKQSTDDITLSEHKAPIYNASPEPKTSPFETLTASELVEKFGLYDPKLDLPDYKYPPIDLLDTDLNSSPVNAGDLDNNKQRIVALLNTHRIKIDAIKATVGPTVSIYEITPATGVRIQQIKNLETDIALTLSSVGTKVIGHIPGTNNIGIEVPHSTPQLVSIQSVLGSHTFVDASMQLPICLGKTMDNKVFVKDLATLPHLLIAGTTGQGKSVALTSIITSLLYKKHPAELKFVMIDLNGIELTPYSSIGNHFLAKTSSAKKAIVTSLDAAESSLSSLCIEMDRRYSLFQDAQTRTIVDYNKKFVNRTLDPSSGNRYLSYIVILIDEFADLQTTTNKSIEQLVIRLAQRGRSVGIHLIISTQRPSVKIITGVIKSNIASRLALKVITAIDSNTILDTSGAEHLNGNGEALFSDGINITHIQGGFVSSAEIEAVNSFINHQHSYATPMLLPEYIDSFAPKPFDSDDRDPMFEDAARLVVLHQQGSPSLIQRKLKLGYNRAGRIVDQLEAAGIVGPFEGSKAREVLYPDEYSLERYLEGLN</sequence>
<dbReference type="GO" id="GO:0005524">
    <property type="term" value="F:ATP binding"/>
    <property type="evidence" value="ECO:0007669"/>
    <property type="project" value="UniProtKB-UniRule"/>
</dbReference>
<dbReference type="PANTHER" id="PTHR22683">
    <property type="entry name" value="SPORULATION PROTEIN RELATED"/>
    <property type="match status" value="1"/>
</dbReference>
<dbReference type="Pfam" id="PF17854">
    <property type="entry name" value="FtsK_alpha"/>
    <property type="match status" value="1"/>
</dbReference>
<evidence type="ECO:0000256" key="2">
    <source>
        <dbReference type="ARBA" id="ARBA00022741"/>
    </source>
</evidence>
<dbReference type="SMART" id="SM00843">
    <property type="entry name" value="Ftsk_gamma"/>
    <property type="match status" value="1"/>
</dbReference>
<dbReference type="Gene3D" id="1.10.10.10">
    <property type="entry name" value="Winged helix-like DNA-binding domain superfamily/Winged helix DNA-binding domain"/>
    <property type="match status" value="1"/>
</dbReference>
<keyword evidence="4" id="KW-0238">DNA-binding</keyword>
<evidence type="ECO:0000313" key="7">
    <source>
        <dbReference type="Proteomes" id="UP000429232"/>
    </source>
</evidence>
<dbReference type="Proteomes" id="UP000429232">
    <property type="component" value="Chromosome"/>
</dbReference>
<evidence type="ECO:0000256" key="5">
    <source>
        <dbReference type="PROSITE-ProRule" id="PRU00289"/>
    </source>
</evidence>
<dbReference type="Pfam" id="PF09397">
    <property type="entry name" value="FtsK_gamma"/>
    <property type="match status" value="1"/>
</dbReference>
<dbReference type="KEGG" id="mgik:GO620_001365"/>
<comment type="similarity">
    <text evidence="1">Belongs to the FtsK/SpoIIIE/SftA family.</text>
</comment>
<dbReference type="GO" id="GO:0003677">
    <property type="term" value="F:DNA binding"/>
    <property type="evidence" value="ECO:0007669"/>
    <property type="project" value="UniProtKB-KW"/>
</dbReference>
<dbReference type="InterPro" id="IPR050206">
    <property type="entry name" value="FtsK/SpoIIIE/SftA"/>
</dbReference>
<gene>
    <name evidence="6" type="ORF">GO620_001365</name>
</gene>
<feature type="binding site" evidence="5">
    <location>
        <begin position="267"/>
        <end position="274"/>
    </location>
    <ligand>
        <name>ATP</name>
        <dbReference type="ChEBI" id="CHEBI:30616"/>
    </ligand>
</feature>
<dbReference type="EMBL" id="CP066775">
    <property type="protein sequence ID" value="QQL50127.1"/>
    <property type="molecule type" value="Genomic_DNA"/>
</dbReference>
<keyword evidence="3 5" id="KW-0067">ATP-binding</keyword>
<dbReference type="InterPro" id="IPR002543">
    <property type="entry name" value="FtsK_dom"/>
</dbReference>
<accession>A0A6I4HZ51</accession>
<dbReference type="PROSITE" id="PS50901">
    <property type="entry name" value="FTSK"/>
    <property type="match status" value="1"/>
</dbReference>
<evidence type="ECO:0000256" key="1">
    <source>
        <dbReference type="ARBA" id="ARBA00006474"/>
    </source>
</evidence>
<dbReference type="SUPFAM" id="SSF52540">
    <property type="entry name" value="P-loop containing nucleoside triphosphate hydrolases"/>
    <property type="match status" value="1"/>
</dbReference>
<name>A0A6I4HZ51_9SPHI</name>
<dbReference type="Pfam" id="PF01580">
    <property type="entry name" value="FtsK_SpoIIIE"/>
    <property type="match status" value="1"/>
</dbReference>
<keyword evidence="7" id="KW-1185">Reference proteome</keyword>
<proteinExistence type="inferred from homology"/>
<dbReference type="InterPro" id="IPR018541">
    <property type="entry name" value="Ftsk_gamma"/>
</dbReference>